<reference evidence="1 2" key="1">
    <citation type="journal article" date="2020" name="bioRxiv">
        <title>Sequence and annotation of 42 cannabis genomes reveals extensive copy number variation in cannabinoid synthesis and pathogen resistance genes.</title>
        <authorList>
            <person name="Mckernan K.J."/>
            <person name="Helbert Y."/>
            <person name="Kane L.T."/>
            <person name="Ebling H."/>
            <person name="Zhang L."/>
            <person name="Liu B."/>
            <person name="Eaton Z."/>
            <person name="Mclaughlin S."/>
            <person name="Kingan S."/>
            <person name="Baybayan P."/>
            <person name="Concepcion G."/>
            <person name="Jordan M."/>
            <person name="Riva A."/>
            <person name="Barbazuk W."/>
            <person name="Harkins T."/>
        </authorList>
    </citation>
    <scope>NUCLEOTIDE SEQUENCE [LARGE SCALE GENOMIC DNA]</scope>
    <source>
        <strain evidence="2">cv. Jamaican Lion 4</strain>
        <tissue evidence="1">Leaf</tissue>
    </source>
</reference>
<gene>
    <name evidence="1" type="ORF">G4B88_020567</name>
</gene>
<dbReference type="EMBL" id="JAATIQ010000679">
    <property type="protein sequence ID" value="KAF4348535.1"/>
    <property type="molecule type" value="Genomic_DNA"/>
</dbReference>
<name>A0A7J6DQZ9_CANSA</name>
<accession>A0A7J6DQZ9</accession>
<protein>
    <submittedName>
        <fullName evidence="1">Uncharacterized protein</fullName>
    </submittedName>
</protein>
<evidence type="ECO:0000313" key="1">
    <source>
        <dbReference type="EMBL" id="KAF4348535.1"/>
    </source>
</evidence>
<evidence type="ECO:0000313" key="2">
    <source>
        <dbReference type="Proteomes" id="UP000583929"/>
    </source>
</evidence>
<keyword evidence="2" id="KW-1185">Reference proteome</keyword>
<dbReference type="Proteomes" id="UP000583929">
    <property type="component" value="Unassembled WGS sequence"/>
</dbReference>
<comment type="caution">
    <text evidence="1">The sequence shown here is derived from an EMBL/GenBank/DDBJ whole genome shotgun (WGS) entry which is preliminary data.</text>
</comment>
<proteinExistence type="predicted"/>
<sequence>MPKDLNTTTISLILKTNAPTSPVDYRSISCYNTLLMLNNDPNIEVHGITFGPEFMQVWVDNVISPNTYFFRPSHSKITIQEVVDSFSAWPLEKIWNVWNTLAKVKKKMRSPSSSHASYSNQVCMKAH</sequence>
<organism evidence="1 2">
    <name type="scientific">Cannabis sativa</name>
    <name type="common">Hemp</name>
    <name type="synonym">Marijuana</name>
    <dbReference type="NCBI Taxonomy" id="3483"/>
    <lineage>
        <taxon>Eukaryota</taxon>
        <taxon>Viridiplantae</taxon>
        <taxon>Streptophyta</taxon>
        <taxon>Embryophyta</taxon>
        <taxon>Tracheophyta</taxon>
        <taxon>Spermatophyta</taxon>
        <taxon>Magnoliopsida</taxon>
        <taxon>eudicotyledons</taxon>
        <taxon>Gunneridae</taxon>
        <taxon>Pentapetalae</taxon>
        <taxon>rosids</taxon>
        <taxon>fabids</taxon>
        <taxon>Rosales</taxon>
        <taxon>Cannabaceae</taxon>
        <taxon>Cannabis</taxon>
    </lineage>
</organism>
<dbReference type="AlphaFoldDB" id="A0A7J6DQZ9"/>